<protein>
    <submittedName>
        <fullName evidence="1">DUF1905 domain-containing protein</fullName>
    </submittedName>
</protein>
<keyword evidence="2" id="KW-1185">Reference proteome</keyword>
<evidence type="ECO:0000313" key="1">
    <source>
        <dbReference type="EMBL" id="GAA4108884.1"/>
    </source>
</evidence>
<organism evidence="1 2">
    <name type="scientific">Nocardioides fonticola</name>
    <dbReference type="NCBI Taxonomy" id="450363"/>
    <lineage>
        <taxon>Bacteria</taxon>
        <taxon>Bacillati</taxon>
        <taxon>Actinomycetota</taxon>
        <taxon>Actinomycetes</taxon>
        <taxon>Propionibacteriales</taxon>
        <taxon>Nocardioidaceae</taxon>
        <taxon>Nocardioides</taxon>
    </lineage>
</organism>
<dbReference type="RefSeq" id="WP_344731407.1">
    <property type="nucleotide sequence ID" value="NZ_BAAAZH010000001.1"/>
</dbReference>
<evidence type="ECO:0000313" key="2">
    <source>
        <dbReference type="Proteomes" id="UP001501495"/>
    </source>
</evidence>
<dbReference type="Gene3D" id="2.40.30.100">
    <property type="entry name" value="AF2212/PG0164-like"/>
    <property type="match status" value="1"/>
</dbReference>
<reference evidence="2" key="1">
    <citation type="journal article" date="2019" name="Int. J. Syst. Evol. Microbiol.">
        <title>The Global Catalogue of Microorganisms (GCM) 10K type strain sequencing project: providing services to taxonomists for standard genome sequencing and annotation.</title>
        <authorList>
            <consortium name="The Broad Institute Genomics Platform"/>
            <consortium name="The Broad Institute Genome Sequencing Center for Infectious Disease"/>
            <person name="Wu L."/>
            <person name="Ma J."/>
        </authorList>
    </citation>
    <scope>NUCLEOTIDE SEQUENCE [LARGE SCALE GENOMIC DNA]</scope>
    <source>
        <strain evidence="2">JCM 16703</strain>
    </source>
</reference>
<dbReference type="Proteomes" id="UP001501495">
    <property type="component" value="Unassembled WGS sequence"/>
</dbReference>
<accession>A0ABP7XA10</accession>
<sequence>MAWTFEAELWLWREDRPDAWIFVDLPAEVSEEVRELSGPRRGFGSVPVAVRIGGSSWRTSVFPGSETYVLPVKKAVRRAEGLDVGDVATVTLELA</sequence>
<proteinExistence type="predicted"/>
<dbReference type="Pfam" id="PF08922">
    <property type="entry name" value="DUF1905"/>
    <property type="match status" value="1"/>
</dbReference>
<dbReference type="EMBL" id="BAAAZH010000001">
    <property type="protein sequence ID" value="GAA4108884.1"/>
    <property type="molecule type" value="Genomic_DNA"/>
</dbReference>
<gene>
    <name evidence="1" type="ORF">GCM10022215_02890</name>
</gene>
<comment type="caution">
    <text evidence="1">The sequence shown here is derived from an EMBL/GenBank/DDBJ whole genome shotgun (WGS) entry which is preliminary data.</text>
</comment>
<dbReference type="SUPFAM" id="SSF141694">
    <property type="entry name" value="AF2212/PG0164-like"/>
    <property type="match status" value="1"/>
</dbReference>
<dbReference type="InterPro" id="IPR015018">
    <property type="entry name" value="DUF1905"/>
</dbReference>
<name>A0ABP7XA10_9ACTN</name>
<dbReference type="InterPro" id="IPR037079">
    <property type="entry name" value="AF2212/PG0164-like_sf"/>
</dbReference>